<keyword evidence="3" id="KW-1185">Reference proteome</keyword>
<dbReference type="Pfam" id="PF00583">
    <property type="entry name" value="Acetyltransf_1"/>
    <property type="match status" value="1"/>
</dbReference>
<gene>
    <name evidence="2" type="ORF">GE300_16645</name>
</gene>
<accession>A0A6L5Z593</accession>
<dbReference type="SUPFAM" id="SSF55729">
    <property type="entry name" value="Acyl-CoA N-acyltransferases (Nat)"/>
    <property type="match status" value="1"/>
</dbReference>
<dbReference type="Gene3D" id="3.40.630.30">
    <property type="match status" value="1"/>
</dbReference>
<evidence type="ECO:0000313" key="3">
    <source>
        <dbReference type="Proteomes" id="UP000474957"/>
    </source>
</evidence>
<dbReference type="Proteomes" id="UP000474957">
    <property type="component" value="Unassembled WGS sequence"/>
</dbReference>
<dbReference type="EMBL" id="WIND01000017">
    <property type="protein sequence ID" value="MSU91214.1"/>
    <property type="molecule type" value="Genomic_DNA"/>
</dbReference>
<dbReference type="GO" id="GO:0016747">
    <property type="term" value="F:acyltransferase activity, transferring groups other than amino-acyl groups"/>
    <property type="evidence" value="ECO:0007669"/>
    <property type="project" value="InterPro"/>
</dbReference>
<protein>
    <submittedName>
        <fullName evidence="2">GNAT family N-acetyltransferase</fullName>
    </submittedName>
</protein>
<comment type="caution">
    <text evidence="2">The sequence shown here is derived from an EMBL/GenBank/DDBJ whole genome shotgun (WGS) entry which is preliminary data.</text>
</comment>
<keyword evidence="2" id="KW-0808">Transferase</keyword>
<dbReference type="PROSITE" id="PS51186">
    <property type="entry name" value="GNAT"/>
    <property type="match status" value="1"/>
</dbReference>
<reference evidence="2 3" key="1">
    <citation type="submission" date="2019-10" db="EMBL/GenBank/DDBJ databases">
        <title>Cognatihalovulum marinum gen. nov. sp. nov., a new member of the family Rhodobacteraceae isolated from deep seawater of the Northwest Indian Ocean.</title>
        <authorList>
            <person name="Ruan C."/>
            <person name="Wang J."/>
            <person name="Zheng X."/>
            <person name="Song L."/>
            <person name="Zhu Y."/>
            <person name="Huang Y."/>
            <person name="Lu Z."/>
            <person name="Du W."/>
            <person name="Huang L."/>
            <person name="Dai X."/>
        </authorList>
    </citation>
    <scope>NUCLEOTIDE SEQUENCE [LARGE SCALE GENOMIC DNA]</scope>
    <source>
        <strain evidence="2 3">2CG4</strain>
    </source>
</reference>
<feature type="domain" description="N-acetyltransferase" evidence="1">
    <location>
        <begin position="1"/>
        <end position="147"/>
    </location>
</feature>
<dbReference type="InterPro" id="IPR016181">
    <property type="entry name" value="Acyl_CoA_acyltransferase"/>
</dbReference>
<sequence>MIRHARLSDLQQIRYLAQTQFAPYALRVRGRREPLRDDLRKLVEDEQIYVYVRDNGVRGFIIYRISGPDVHIEALAVSYSYRRRGVGRQLLDAADREGLKKHCRRAIFYTNAQMFENLAYFRGKGFTEVDRRFDHGYERIYMERYLR</sequence>
<proteinExistence type="predicted"/>
<evidence type="ECO:0000259" key="1">
    <source>
        <dbReference type="PROSITE" id="PS51186"/>
    </source>
</evidence>
<organism evidence="2 3">
    <name type="scientific">Halovulum marinum</name>
    <dbReference type="NCBI Taxonomy" id="2662447"/>
    <lineage>
        <taxon>Bacteria</taxon>
        <taxon>Pseudomonadati</taxon>
        <taxon>Pseudomonadota</taxon>
        <taxon>Alphaproteobacteria</taxon>
        <taxon>Rhodobacterales</taxon>
        <taxon>Paracoccaceae</taxon>
        <taxon>Halovulum</taxon>
    </lineage>
</organism>
<name>A0A6L5Z593_9RHOB</name>
<dbReference type="RefSeq" id="WP_154448150.1">
    <property type="nucleotide sequence ID" value="NZ_WIND01000017.1"/>
</dbReference>
<evidence type="ECO:0000313" key="2">
    <source>
        <dbReference type="EMBL" id="MSU91214.1"/>
    </source>
</evidence>
<dbReference type="CDD" id="cd04301">
    <property type="entry name" value="NAT_SF"/>
    <property type="match status" value="1"/>
</dbReference>
<dbReference type="AlphaFoldDB" id="A0A6L5Z593"/>
<dbReference type="InterPro" id="IPR000182">
    <property type="entry name" value="GNAT_dom"/>
</dbReference>